<keyword evidence="3 5" id="KW-0375">Hydrogen ion transport</keyword>
<dbReference type="GO" id="GO:0000221">
    <property type="term" value="C:vacuolar proton-transporting V-type ATPase, V1 domain"/>
    <property type="evidence" value="ECO:0007669"/>
    <property type="project" value="TreeGrafter"/>
</dbReference>
<dbReference type="OrthoDB" id="250802at2759"/>
<dbReference type="NCBIfam" id="TIGR01147">
    <property type="entry name" value="V_ATP_synt_G"/>
    <property type="match status" value="1"/>
</dbReference>
<protein>
    <recommendedName>
        <fullName evidence="5">V-type proton ATPase subunit G</fullName>
    </recommendedName>
</protein>
<dbReference type="FunFam" id="1.20.5.2950:FF:000001">
    <property type="entry name" value="V-type proton ATPase subunit G"/>
    <property type="match status" value="1"/>
</dbReference>
<keyword evidence="2 5" id="KW-0813">Transport</keyword>
<accession>A0A4D9D4I7</accession>
<dbReference type="GO" id="GO:0046961">
    <property type="term" value="F:proton-transporting ATPase activity, rotational mechanism"/>
    <property type="evidence" value="ECO:0007669"/>
    <property type="project" value="InterPro"/>
</dbReference>
<comment type="caution">
    <text evidence="6">The sequence shown here is derived from an EMBL/GenBank/DDBJ whole genome shotgun (WGS) entry which is preliminary data.</text>
</comment>
<dbReference type="PANTHER" id="PTHR12713:SF11">
    <property type="entry name" value="V-TYPE PROTON ATPASE SUBUNIT G"/>
    <property type="match status" value="1"/>
</dbReference>
<evidence type="ECO:0000256" key="1">
    <source>
        <dbReference type="ARBA" id="ARBA00010066"/>
    </source>
</evidence>
<dbReference type="Gene3D" id="1.20.5.2950">
    <property type="match status" value="1"/>
</dbReference>
<comment type="subunit">
    <text evidence="5">V-ATPase is a heteromultimeric enzyme made up of two complexes: the ATP-hydrolytic V1 complex and the proton translocation V0 complex.</text>
</comment>
<evidence type="ECO:0000313" key="7">
    <source>
        <dbReference type="Proteomes" id="UP000355283"/>
    </source>
</evidence>
<dbReference type="GO" id="GO:0016887">
    <property type="term" value="F:ATP hydrolysis activity"/>
    <property type="evidence" value="ECO:0007669"/>
    <property type="project" value="TreeGrafter"/>
</dbReference>
<evidence type="ECO:0000256" key="4">
    <source>
        <dbReference type="ARBA" id="ARBA00023065"/>
    </source>
</evidence>
<dbReference type="AlphaFoldDB" id="A0A4D9D4I7"/>
<evidence type="ECO:0000256" key="5">
    <source>
        <dbReference type="RuleBase" id="RU364019"/>
    </source>
</evidence>
<name>A0A4D9D4I7_9STRA</name>
<evidence type="ECO:0000256" key="3">
    <source>
        <dbReference type="ARBA" id="ARBA00022781"/>
    </source>
</evidence>
<dbReference type="EMBL" id="SDOX01000019">
    <property type="protein sequence ID" value="TFJ84335.1"/>
    <property type="molecule type" value="Genomic_DNA"/>
</dbReference>
<dbReference type="InterPro" id="IPR005124">
    <property type="entry name" value="V-ATPase_G"/>
</dbReference>
<gene>
    <name evidence="6" type="ORF">NSK_004326</name>
</gene>
<dbReference type="PANTHER" id="PTHR12713">
    <property type="entry name" value="VACUOLAR ATP SYNTHASE SUBUNIT G"/>
    <property type="match status" value="1"/>
</dbReference>
<reference evidence="6 7" key="1">
    <citation type="submission" date="2019-01" db="EMBL/GenBank/DDBJ databases">
        <title>Nuclear Genome Assembly of the Microalgal Biofuel strain Nannochloropsis salina CCMP1776.</title>
        <authorList>
            <person name="Hovde B."/>
        </authorList>
    </citation>
    <scope>NUCLEOTIDE SEQUENCE [LARGE SCALE GENOMIC DNA]</scope>
    <source>
        <strain evidence="6 7">CCMP1776</strain>
    </source>
</reference>
<keyword evidence="7" id="KW-1185">Reference proteome</keyword>
<sequence>MASGGMAELRAAEQKAAQIVQEARAARGQRLKEATVEARRVIEGYRDDKEKQFQDFVKTKYGSSGSQTADLDRQTEAELAKLSADFKHNKDVVLDVLVDKVTNVKTVVPEAWGVCTKY</sequence>
<evidence type="ECO:0000256" key="2">
    <source>
        <dbReference type="ARBA" id="ARBA00022448"/>
    </source>
</evidence>
<organism evidence="6 7">
    <name type="scientific">Nannochloropsis salina CCMP1776</name>
    <dbReference type="NCBI Taxonomy" id="1027361"/>
    <lineage>
        <taxon>Eukaryota</taxon>
        <taxon>Sar</taxon>
        <taxon>Stramenopiles</taxon>
        <taxon>Ochrophyta</taxon>
        <taxon>Eustigmatophyceae</taxon>
        <taxon>Eustigmatales</taxon>
        <taxon>Monodopsidaceae</taxon>
        <taxon>Microchloropsis</taxon>
        <taxon>Microchloropsis salina</taxon>
    </lineage>
</organism>
<comment type="function">
    <text evidence="5">Subunit of the V1 complex of vacuolar(H+)-ATPase (V-ATPase), a multisubunit enzyme composed of a peripheral complex (V1) that hydrolyzes ATP and a membrane integral complex (V0) that translocates protons. V-ATPase is responsible for acidifying and maintaining the pH of intracellular compartments and in some cell types, is targeted to the plasma membrane, where it is responsible for acidifying the extracellular environment.</text>
</comment>
<comment type="similarity">
    <text evidence="1 5">Belongs to the V-ATPase G subunit family.</text>
</comment>
<dbReference type="Pfam" id="PF03179">
    <property type="entry name" value="V-ATPase_G"/>
    <property type="match status" value="1"/>
</dbReference>
<evidence type="ECO:0000313" key="6">
    <source>
        <dbReference type="EMBL" id="TFJ84335.1"/>
    </source>
</evidence>
<keyword evidence="4 5" id="KW-0406">Ion transport</keyword>
<proteinExistence type="inferred from homology"/>
<dbReference type="Proteomes" id="UP000355283">
    <property type="component" value="Unassembled WGS sequence"/>
</dbReference>